<dbReference type="EMBL" id="JAIWYP010000001">
    <property type="protein sequence ID" value="KAH3877071.1"/>
    <property type="molecule type" value="Genomic_DNA"/>
</dbReference>
<dbReference type="PANTHER" id="PTHR23429">
    <property type="entry name" value="GLUCOSE-6-PHOSPHATE 1-DEHYDROGENASE G6PD"/>
    <property type="match status" value="1"/>
</dbReference>
<evidence type="ECO:0000313" key="9">
    <source>
        <dbReference type="EMBL" id="KAH3877071.1"/>
    </source>
</evidence>
<protein>
    <submittedName>
        <fullName evidence="9">Uncharacterized protein</fullName>
    </submittedName>
</protein>
<dbReference type="Pfam" id="PF02781">
    <property type="entry name" value="G6PD_C"/>
    <property type="match status" value="1"/>
</dbReference>
<dbReference type="PANTHER" id="PTHR23429:SF7">
    <property type="entry name" value="GDH_6PGL ENDOPLASMIC BIFUNCTIONAL PROTEIN"/>
    <property type="match status" value="1"/>
</dbReference>
<evidence type="ECO:0000256" key="3">
    <source>
        <dbReference type="ARBA" id="ARBA00022857"/>
    </source>
</evidence>
<dbReference type="InterPro" id="IPR005900">
    <property type="entry name" value="6-phosphogluconolactonase_DevB"/>
</dbReference>
<dbReference type="GO" id="GO:0017057">
    <property type="term" value="F:6-phosphogluconolactonase activity"/>
    <property type="evidence" value="ECO:0007669"/>
    <property type="project" value="InterPro"/>
</dbReference>
<keyword evidence="10" id="KW-1185">Reference proteome</keyword>
<dbReference type="InterPro" id="IPR037171">
    <property type="entry name" value="NagB/RpiA_transferase-like"/>
</dbReference>
<dbReference type="Gene3D" id="3.40.50.720">
    <property type="entry name" value="NAD(P)-binding Rossmann-like Domain"/>
    <property type="match status" value="1"/>
</dbReference>
<dbReference type="SUPFAM" id="SSF55347">
    <property type="entry name" value="Glyceraldehyde-3-phosphate dehydrogenase-like, C-terminal domain"/>
    <property type="match status" value="1"/>
</dbReference>
<dbReference type="GO" id="GO:0004345">
    <property type="term" value="F:glucose-6-phosphate dehydrogenase activity"/>
    <property type="evidence" value="ECO:0007669"/>
    <property type="project" value="InterPro"/>
</dbReference>
<evidence type="ECO:0000313" key="10">
    <source>
        <dbReference type="Proteomes" id="UP000828390"/>
    </source>
</evidence>
<evidence type="ECO:0000256" key="2">
    <source>
        <dbReference type="ARBA" id="ARBA00022526"/>
    </source>
</evidence>
<keyword evidence="3" id="KW-0521">NADP</keyword>
<dbReference type="InterPro" id="IPR001282">
    <property type="entry name" value="G6P_DH"/>
</dbReference>
<keyword evidence="4" id="KW-0119">Carbohydrate metabolism</keyword>
<evidence type="ECO:0000256" key="5">
    <source>
        <dbReference type="SAM" id="SignalP"/>
    </source>
</evidence>
<dbReference type="GO" id="GO:0006006">
    <property type="term" value="P:glucose metabolic process"/>
    <property type="evidence" value="ECO:0007669"/>
    <property type="project" value="UniProtKB-KW"/>
</dbReference>
<feature type="domain" description="Glucose-6-phosphate dehydrogenase C-terminal" evidence="8">
    <location>
        <begin position="214"/>
        <end position="482"/>
    </location>
</feature>
<feature type="signal peptide" evidence="5">
    <location>
        <begin position="1"/>
        <end position="18"/>
    </location>
</feature>
<comment type="pathway">
    <text evidence="1">Carbohydrate degradation; pentose phosphate pathway.</text>
</comment>
<dbReference type="SUPFAM" id="SSF51735">
    <property type="entry name" value="NAD(P)-binding Rossmann-fold domains"/>
    <property type="match status" value="1"/>
</dbReference>
<sequence>MCSLVLFILLLESTCCHAVRHTNIVIVGGFGDLAKKYLWSGALNLFVNNHNENATISFYGAARVSVEDGTKILHNILESVQCETKDNSCMKLRPAFLARSHYVLLKTKDHYQAFCGTLYSLSIESSVSMRNIFYLSVPSSSYEDVAKLIKENCNFSSTQIVLEKPFGLDKSSAVKQVNNIGKFFVSDEVWRVDHYLAKSVTKQILKFREVNRGELEKLLNNQYVDRVEVVMKERIGVSGRVDFYDQTGVIRDVMQNHLTELLALVTMELPGNVSDSRAVEQSKLAVLHRVASVDSKAVVTGQYRKYLAEAKEELVNTNQSHMTPTFAAALLHIQKLRWQNVPLIIMSGKHMDERSSYVRILFREKDFCVSGCADGNSTFMKYPRQMVFQISHGSVPSAGILVSRSLFTPKWPSGMKDLPMTSKDSLIHGQSPGDFYYGVPVNDLPAYFTVMSDLYHNVRETFVTAERLLTLWDIWDQSVQSSSLVIPRLYKEYDASSLNFSVEGFKLEFIEKEIRVYLESGEMSKQSIIPPEFRNSTLHVTEINKLIQILCDDIFEIATEAIRERGNFHIAFSGGQTAVNFFEKLAKEYPQFPWQHTHIWQVDERCVPYSTTESNFFSLHEHLIKFVDIPYFNVHPMPVNLGGKTCDISSRADTVYENEIVSLISGLKYDFIVLGLGTDAHVASLFPNSIHLHDNERLVSYSSAPEGFQTQARMTVLPTLVNHAHNVGILVTGHNKHEILHAISELTMKNEKYPVTFIAPVNGTLVWYVDFNAWLGSTGNAD</sequence>
<keyword evidence="2" id="KW-0313">Glucose metabolism</keyword>
<comment type="caution">
    <text evidence="9">The sequence shown here is derived from an EMBL/GenBank/DDBJ whole genome shotgun (WGS) entry which is preliminary data.</text>
</comment>
<dbReference type="Gene3D" id="3.30.360.10">
    <property type="entry name" value="Dihydrodipicolinate Reductase, domain 2"/>
    <property type="match status" value="1"/>
</dbReference>
<dbReference type="InterPro" id="IPR036291">
    <property type="entry name" value="NAD(P)-bd_dom_sf"/>
</dbReference>
<proteinExistence type="predicted"/>
<reference evidence="9" key="1">
    <citation type="journal article" date="2019" name="bioRxiv">
        <title>The Genome of the Zebra Mussel, Dreissena polymorpha: A Resource for Invasive Species Research.</title>
        <authorList>
            <person name="McCartney M.A."/>
            <person name="Auch B."/>
            <person name="Kono T."/>
            <person name="Mallez S."/>
            <person name="Zhang Y."/>
            <person name="Obille A."/>
            <person name="Becker A."/>
            <person name="Abrahante J.E."/>
            <person name="Garbe J."/>
            <person name="Badalamenti J.P."/>
            <person name="Herman A."/>
            <person name="Mangelson H."/>
            <person name="Liachko I."/>
            <person name="Sullivan S."/>
            <person name="Sone E.D."/>
            <person name="Koren S."/>
            <person name="Silverstein K.A.T."/>
            <person name="Beckman K.B."/>
            <person name="Gohl D.M."/>
        </authorList>
    </citation>
    <scope>NUCLEOTIDE SEQUENCE</scope>
    <source>
        <strain evidence="9">Duluth1</strain>
        <tissue evidence="9">Whole animal</tissue>
    </source>
</reference>
<dbReference type="InterPro" id="IPR022674">
    <property type="entry name" value="G6P_DH_NAD-bd"/>
</dbReference>
<dbReference type="Pfam" id="PF00479">
    <property type="entry name" value="G6PD_N"/>
    <property type="match status" value="1"/>
</dbReference>
<dbReference type="InterPro" id="IPR022675">
    <property type="entry name" value="G6P_DH_C"/>
</dbReference>
<accession>A0A9D4MIY7</accession>
<feature type="domain" description="Glucosamine/galactosamine-6-phosphate isomerase" evidence="7">
    <location>
        <begin position="544"/>
        <end position="767"/>
    </location>
</feature>
<reference evidence="9" key="2">
    <citation type="submission" date="2020-11" db="EMBL/GenBank/DDBJ databases">
        <authorList>
            <person name="McCartney M.A."/>
            <person name="Auch B."/>
            <person name="Kono T."/>
            <person name="Mallez S."/>
            <person name="Becker A."/>
            <person name="Gohl D.M."/>
            <person name="Silverstein K.A.T."/>
            <person name="Koren S."/>
            <person name="Bechman K.B."/>
            <person name="Herman A."/>
            <person name="Abrahante J.E."/>
            <person name="Garbe J."/>
        </authorList>
    </citation>
    <scope>NUCLEOTIDE SEQUENCE</scope>
    <source>
        <strain evidence="9">Duluth1</strain>
        <tissue evidence="9">Whole animal</tissue>
    </source>
</reference>
<dbReference type="PRINTS" id="PR00079">
    <property type="entry name" value="G6PDHDRGNASE"/>
</dbReference>
<dbReference type="AlphaFoldDB" id="A0A9D4MIY7"/>
<evidence type="ECO:0000256" key="4">
    <source>
        <dbReference type="ARBA" id="ARBA00023277"/>
    </source>
</evidence>
<dbReference type="OrthoDB" id="60984at2759"/>
<name>A0A9D4MIY7_DREPO</name>
<dbReference type="GO" id="GO:0009051">
    <property type="term" value="P:pentose-phosphate shunt, oxidative branch"/>
    <property type="evidence" value="ECO:0007669"/>
    <property type="project" value="TreeGrafter"/>
</dbReference>
<dbReference type="Proteomes" id="UP000828390">
    <property type="component" value="Unassembled WGS sequence"/>
</dbReference>
<dbReference type="GO" id="GO:0005783">
    <property type="term" value="C:endoplasmic reticulum"/>
    <property type="evidence" value="ECO:0007669"/>
    <property type="project" value="TreeGrafter"/>
</dbReference>
<evidence type="ECO:0000259" key="8">
    <source>
        <dbReference type="Pfam" id="PF02781"/>
    </source>
</evidence>
<dbReference type="InterPro" id="IPR006148">
    <property type="entry name" value="Glc/Gal-6P_isomerase"/>
</dbReference>
<evidence type="ECO:0000259" key="7">
    <source>
        <dbReference type="Pfam" id="PF01182"/>
    </source>
</evidence>
<dbReference type="Pfam" id="PF01182">
    <property type="entry name" value="Glucosamine_iso"/>
    <property type="match status" value="1"/>
</dbReference>
<dbReference type="GO" id="GO:0050661">
    <property type="term" value="F:NADP binding"/>
    <property type="evidence" value="ECO:0007669"/>
    <property type="project" value="InterPro"/>
</dbReference>
<organism evidence="9 10">
    <name type="scientific">Dreissena polymorpha</name>
    <name type="common">Zebra mussel</name>
    <name type="synonym">Mytilus polymorpha</name>
    <dbReference type="NCBI Taxonomy" id="45954"/>
    <lineage>
        <taxon>Eukaryota</taxon>
        <taxon>Metazoa</taxon>
        <taxon>Spiralia</taxon>
        <taxon>Lophotrochozoa</taxon>
        <taxon>Mollusca</taxon>
        <taxon>Bivalvia</taxon>
        <taxon>Autobranchia</taxon>
        <taxon>Heteroconchia</taxon>
        <taxon>Euheterodonta</taxon>
        <taxon>Imparidentia</taxon>
        <taxon>Neoheterodontei</taxon>
        <taxon>Myida</taxon>
        <taxon>Dreissenoidea</taxon>
        <taxon>Dreissenidae</taxon>
        <taxon>Dreissena</taxon>
    </lineage>
</organism>
<dbReference type="NCBIfam" id="TIGR01198">
    <property type="entry name" value="pgl"/>
    <property type="match status" value="1"/>
</dbReference>
<feature type="chain" id="PRO_5039279739" evidence="5">
    <location>
        <begin position="19"/>
        <end position="782"/>
    </location>
</feature>
<keyword evidence="5" id="KW-0732">Signal</keyword>
<gene>
    <name evidence="9" type="ORF">DPMN_000927</name>
</gene>
<evidence type="ECO:0000256" key="1">
    <source>
        <dbReference type="ARBA" id="ARBA00004959"/>
    </source>
</evidence>
<dbReference type="CDD" id="cd01400">
    <property type="entry name" value="6PGL"/>
    <property type="match status" value="1"/>
</dbReference>
<dbReference type="SUPFAM" id="SSF100950">
    <property type="entry name" value="NagB/RpiA/CoA transferase-like"/>
    <property type="match status" value="1"/>
</dbReference>
<evidence type="ECO:0000259" key="6">
    <source>
        <dbReference type="Pfam" id="PF00479"/>
    </source>
</evidence>
<dbReference type="Gene3D" id="3.40.50.1360">
    <property type="match status" value="1"/>
</dbReference>
<feature type="domain" description="Glucose-6-phosphate dehydrogenase NAD-binding" evidence="6">
    <location>
        <begin position="25"/>
        <end position="200"/>
    </location>
</feature>